<gene>
    <name evidence="2" type="ORF">EVAR_34659_1</name>
</gene>
<evidence type="ECO:0000313" key="3">
    <source>
        <dbReference type="Proteomes" id="UP000299102"/>
    </source>
</evidence>
<proteinExistence type="predicted"/>
<comment type="caution">
    <text evidence="2">The sequence shown here is derived from an EMBL/GenBank/DDBJ whole genome shotgun (WGS) entry which is preliminary data.</text>
</comment>
<feature type="compositionally biased region" description="Basic and acidic residues" evidence="1">
    <location>
        <begin position="117"/>
        <end position="126"/>
    </location>
</feature>
<sequence>MQLDWRICRHIYLRDKGKWNVVSAECNNRLHINYASARNTLHGIKITVYSISDFRSFSSLLISATSSFTLMRSEKSAKSRRMYCQGCFQMPPKVCGLNGITVEAPYKKSARNPQEIRSPKPVKDNP</sequence>
<name>A0A4C1VH02_EUMVA</name>
<evidence type="ECO:0000256" key="1">
    <source>
        <dbReference type="SAM" id="MobiDB-lite"/>
    </source>
</evidence>
<dbReference type="EMBL" id="BGZK01000336">
    <property type="protein sequence ID" value="GBP37622.1"/>
    <property type="molecule type" value="Genomic_DNA"/>
</dbReference>
<keyword evidence="3" id="KW-1185">Reference proteome</keyword>
<feature type="region of interest" description="Disordered" evidence="1">
    <location>
        <begin position="106"/>
        <end position="126"/>
    </location>
</feature>
<accession>A0A4C1VH02</accession>
<dbReference type="Proteomes" id="UP000299102">
    <property type="component" value="Unassembled WGS sequence"/>
</dbReference>
<dbReference type="AlphaFoldDB" id="A0A4C1VH02"/>
<organism evidence="2 3">
    <name type="scientific">Eumeta variegata</name>
    <name type="common">Bagworm moth</name>
    <name type="synonym">Eumeta japonica</name>
    <dbReference type="NCBI Taxonomy" id="151549"/>
    <lineage>
        <taxon>Eukaryota</taxon>
        <taxon>Metazoa</taxon>
        <taxon>Ecdysozoa</taxon>
        <taxon>Arthropoda</taxon>
        <taxon>Hexapoda</taxon>
        <taxon>Insecta</taxon>
        <taxon>Pterygota</taxon>
        <taxon>Neoptera</taxon>
        <taxon>Endopterygota</taxon>
        <taxon>Lepidoptera</taxon>
        <taxon>Glossata</taxon>
        <taxon>Ditrysia</taxon>
        <taxon>Tineoidea</taxon>
        <taxon>Psychidae</taxon>
        <taxon>Oiketicinae</taxon>
        <taxon>Eumeta</taxon>
    </lineage>
</organism>
<evidence type="ECO:0000313" key="2">
    <source>
        <dbReference type="EMBL" id="GBP37622.1"/>
    </source>
</evidence>
<protein>
    <submittedName>
        <fullName evidence="2">Uncharacterized protein</fullName>
    </submittedName>
</protein>
<dbReference type="OrthoDB" id="8123886at2759"/>
<reference evidence="2 3" key="1">
    <citation type="journal article" date="2019" name="Commun. Biol.">
        <title>The bagworm genome reveals a unique fibroin gene that provides high tensile strength.</title>
        <authorList>
            <person name="Kono N."/>
            <person name="Nakamura H."/>
            <person name="Ohtoshi R."/>
            <person name="Tomita M."/>
            <person name="Numata K."/>
            <person name="Arakawa K."/>
        </authorList>
    </citation>
    <scope>NUCLEOTIDE SEQUENCE [LARGE SCALE GENOMIC DNA]</scope>
</reference>